<gene>
    <name evidence="1" type="ORF">ACHHYP_06530</name>
</gene>
<name>A0A1V9YT76_ACHHY</name>
<sequence>ELAKLITGPLPTTSQQAALVKSDNCQTLYTGTLQKVAGSVKPTCTLGGVPLSTIAVTPMDKALAALTAAAAPSAGNNTTTAAPAATTTAPATTKAVSSGAASAGLALVAVALSATAAFQ</sequence>
<dbReference type="Proteomes" id="UP000243579">
    <property type="component" value="Unassembled WGS sequence"/>
</dbReference>
<organism evidence="1 2">
    <name type="scientific">Achlya hypogyna</name>
    <name type="common">Oomycete</name>
    <name type="synonym">Protoachlya hypogyna</name>
    <dbReference type="NCBI Taxonomy" id="1202772"/>
    <lineage>
        <taxon>Eukaryota</taxon>
        <taxon>Sar</taxon>
        <taxon>Stramenopiles</taxon>
        <taxon>Oomycota</taxon>
        <taxon>Saprolegniomycetes</taxon>
        <taxon>Saprolegniales</taxon>
        <taxon>Achlyaceae</taxon>
        <taxon>Achlya</taxon>
    </lineage>
</organism>
<evidence type="ECO:0000313" key="1">
    <source>
        <dbReference type="EMBL" id="OQR88994.1"/>
    </source>
</evidence>
<dbReference type="InterPro" id="IPR036470">
    <property type="entry name" value="Elicitin_sf"/>
</dbReference>
<comment type="caution">
    <text evidence="1">The sequence shown here is derived from an EMBL/GenBank/DDBJ whole genome shotgun (WGS) entry which is preliminary data.</text>
</comment>
<dbReference type="EMBL" id="JNBR01000988">
    <property type="protein sequence ID" value="OQR88994.1"/>
    <property type="molecule type" value="Genomic_DNA"/>
</dbReference>
<dbReference type="Gene3D" id="1.10.239.10">
    <property type="entry name" value="Elicitin domain"/>
    <property type="match status" value="1"/>
</dbReference>
<dbReference type="AlphaFoldDB" id="A0A1V9YT76"/>
<protein>
    <submittedName>
        <fullName evidence="1">Uncharacterized protein</fullName>
    </submittedName>
</protein>
<reference evidence="1 2" key="1">
    <citation type="journal article" date="2014" name="Genome Biol. Evol.">
        <title>The secreted proteins of Achlya hypogyna and Thraustotheca clavata identify the ancestral oomycete secretome and reveal gene acquisitions by horizontal gene transfer.</title>
        <authorList>
            <person name="Misner I."/>
            <person name="Blouin N."/>
            <person name="Leonard G."/>
            <person name="Richards T.A."/>
            <person name="Lane C.E."/>
        </authorList>
    </citation>
    <scope>NUCLEOTIDE SEQUENCE [LARGE SCALE GENOMIC DNA]</scope>
    <source>
        <strain evidence="1 2">ATCC 48635</strain>
    </source>
</reference>
<feature type="non-terminal residue" evidence="1">
    <location>
        <position position="1"/>
    </location>
</feature>
<accession>A0A1V9YT76</accession>
<evidence type="ECO:0000313" key="2">
    <source>
        <dbReference type="Proteomes" id="UP000243579"/>
    </source>
</evidence>
<dbReference type="GO" id="GO:0005576">
    <property type="term" value="C:extracellular region"/>
    <property type="evidence" value="ECO:0007669"/>
    <property type="project" value="InterPro"/>
</dbReference>
<proteinExistence type="predicted"/>
<keyword evidence="2" id="KW-1185">Reference proteome</keyword>